<name>A0A345T5P9_9ACTN</name>
<keyword evidence="2" id="KW-1185">Reference proteome</keyword>
<accession>A0A345T5P9</accession>
<organism evidence="1 2">
    <name type="scientific">Peterkaempfera bronchialis</name>
    <dbReference type="NCBI Taxonomy" id="2126346"/>
    <lineage>
        <taxon>Bacteria</taxon>
        <taxon>Bacillati</taxon>
        <taxon>Actinomycetota</taxon>
        <taxon>Actinomycetes</taxon>
        <taxon>Kitasatosporales</taxon>
        <taxon>Streptomycetaceae</taxon>
        <taxon>Peterkaempfera</taxon>
    </lineage>
</organism>
<dbReference type="Proteomes" id="UP000249340">
    <property type="component" value="Chromosome"/>
</dbReference>
<proteinExistence type="predicted"/>
<dbReference type="KEGG" id="stri:C7M71_009685"/>
<sequence length="107" mass="10901">MPYDTVAVPLRHGLETVDILRLRGICGAVLSDGGGTRLLFLVPAGTAARWHLPGSSCTPGAAAGPDAGWLVAPQTEGGTLRATDPWVLRSALCEAAGTLMAGGFGPY</sequence>
<evidence type="ECO:0000313" key="1">
    <source>
        <dbReference type="EMBL" id="AXI81304.1"/>
    </source>
</evidence>
<dbReference type="AlphaFoldDB" id="A0A345T5P9"/>
<gene>
    <name evidence="1" type="ORF">C7M71_009685</name>
</gene>
<dbReference type="EMBL" id="CP031264">
    <property type="protein sequence ID" value="AXI81304.1"/>
    <property type="molecule type" value="Genomic_DNA"/>
</dbReference>
<protein>
    <submittedName>
        <fullName evidence="1">Uncharacterized protein</fullName>
    </submittedName>
</protein>
<evidence type="ECO:0000313" key="2">
    <source>
        <dbReference type="Proteomes" id="UP000249340"/>
    </source>
</evidence>
<reference evidence="2" key="1">
    <citation type="submission" date="2018-07" db="EMBL/GenBank/DDBJ databases">
        <title>Streptacidiphilus bronchialis DSM 106435 chromosome.</title>
        <authorList>
            <person name="Batra D."/>
            <person name="Gulvik C.A."/>
        </authorList>
    </citation>
    <scope>NUCLEOTIDE SEQUENCE [LARGE SCALE GENOMIC DNA]</scope>
    <source>
        <strain evidence="2">DSM 106435</strain>
    </source>
</reference>
<dbReference type="OrthoDB" id="4350535at2"/>